<dbReference type="HOGENOM" id="CLU_166723_0_0_10"/>
<organism evidence="1 2">
    <name type="scientific">Flavobacterium psychrophilum (strain ATCC 49511 / DSM 21280 / CIP 103535 / JIP02/86)</name>
    <dbReference type="NCBI Taxonomy" id="402612"/>
    <lineage>
        <taxon>Bacteria</taxon>
        <taxon>Pseudomonadati</taxon>
        <taxon>Bacteroidota</taxon>
        <taxon>Flavobacteriia</taxon>
        <taxon>Flavobacteriales</taxon>
        <taxon>Flavobacteriaceae</taxon>
        <taxon>Flavobacterium</taxon>
    </lineage>
</organism>
<keyword evidence="2" id="KW-1185">Reference proteome</keyword>
<evidence type="ECO:0000313" key="2">
    <source>
        <dbReference type="Proteomes" id="UP000006394"/>
    </source>
</evidence>
<evidence type="ECO:0008006" key="3">
    <source>
        <dbReference type="Google" id="ProtNLM"/>
    </source>
</evidence>
<dbReference type="EMBL" id="AM398681">
    <property type="protein sequence ID" value="CAL42629.1"/>
    <property type="molecule type" value="Genomic_DNA"/>
</dbReference>
<gene>
    <name evidence="1" type="ordered locus">FP0523</name>
</gene>
<dbReference type="Proteomes" id="UP000006394">
    <property type="component" value="Chromosome"/>
</dbReference>
<evidence type="ECO:0000313" key="1">
    <source>
        <dbReference type="EMBL" id="CAL42629.1"/>
    </source>
</evidence>
<accession>A6GX06</accession>
<proteinExistence type="predicted"/>
<dbReference type="PATRIC" id="fig|402612.5.peg.536"/>
<protein>
    <recommendedName>
        <fullName evidence="3">DUF2946 domain-containing protein</fullName>
    </recommendedName>
</protein>
<dbReference type="STRING" id="402612.FP0523"/>
<dbReference type="KEGG" id="fps:FP0523"/>
<dbReference type="EnsemblBacteria" id="CAL42629">
    <property type="protein sequence ID" value="CAL42629"/>
    <property type="gene ID" value="FP0523"/>
</dbReference>
<dbReference type="AlphaFoldDB" id="A6GX06"/>
<name>A6GX06_FLAPJ</name>
<dbReference type="eggNOG" id="ENOG5033K65">
    <property type="taxonomic scope" value="Bacteria"/>
</dbReference>
<reference evidence="1 2" key="1">
    <citation type="journal article" date="2007" name="Nat. Biotechnol.">
        <title>Complete genome sequence of the fish pathogen Flavobacterium psychrophilum.</title>
        <authorList>
            <person name="Duchaud E."/>
            <person name="Boussaha M."/>
            <person name="Loux V."/>
            <person name="Bernardet J.F."/>
            <person name="Michel C."/>
            <person name="Kerouault B."/>
            <person name="Mondot S."/>
            <person name="Nicolas P."/>
            <person name="Bossy R."/>
            <person name="Caron C."/>
            <person name="Bessieres P."/>
            <person name="Gibrat J.F."/>
            <person name="Claverol S."/>
            <person name="Dumetz F."/>
            <person name="Le Henaff M."/>
            <person name="Benmansour A."/>
        </authorList>
    </citation>
    <scope>NUCLEOTIDE SEQUENCE [LARGE SCALE GENOMIC DNA]</scope>
    <source>
        <strain evidence="2">ATCC 49511 / DSM 21280 / CIP 103535 / JIP02/86</strain>
    </source>
</reference>
<dbReference type="OrthoDB" id="1445232at2"/>
<sequence length="136" mass="15931">MINFVRFKRIFFFALLHLHGMNKKFVVINSLLAMVVLFSILFQSVHSYEHLAKQISQKHCHHKPTSGSQITHQHHNFDHCFICNFTLGGFVCSGVSCFQFIKKIIFTRYSFLYSREITNFFKGSLFALRAPPSFMF</sequence>